<dbReference type="OrthoDB" id="2016287at2759"/>
<dbReference type="GO" id="GO:0003676">
    <property type="term" value="F:nucleic acid binding"/>
    <property type="evidence" value="ECO:0007669"/>
    <property type="project" value="InterPro"/>
</dbReference>
<protein>
    <recommendedName>
        <fullName evidence="1">RNase H type-1 domain-containing protein</fullName>
    </recommendedName>
</protein>
<dbReference type="AlphaFoldDB" id="A0A445D0R4"/>
<dbReference type="GO" id="GO:0004523">
    <property type="term" value="F:RNA-DNA hybrid ribonuclease activity"/>
    <property type="evidence" value="ECO:0007669"/>
    <property type="project" value="InterPro"/>
</dbReference>
<dbReference type="FunFam" id="3.30.420.10:FF:000076">
    <property type="entry name" value="RBR-type E3 ubiquitin transferase"/>
    <property type="match status" value="1"/>
</dbReference>
<dbReference type="EMBL" id="SDMP01000005">
    <property type="protein sequence ID" value="RYR56776.1"/>
    <property type="molecule type" value="Genomic_DNA"/>
</dbReference>
<organism evidence="2 3">
    <name type="scientific">Arachis hypogaea</name>
    <name type="common">Peanut</name>
    <dbReference type="NCBI Taxonomy" id="3818"/>
    <lineage>
        <taxon>Eukaryota</taxon>
        <taxon>Viridiplantae</taxon>
        <taxon>Streptophyta</taxon>
        <taxon>Embryophyta</taxon>
        <taxon>Tracheophyta</taxon>
        <taxon>Spermatophyta</taxon>
        <taxon>Magnoliopsida</taxon>
        <taxon>eudicotyledons</taxon>
        <taxon>Gunneridae</taxon>
        <taxon>Pentapetalae</taxon>
        <taxon>rosids</taxon>
        <taxon>fabids</taxon>
        <taxon>Fabales</taxon>
        <taxon>Fabaceae</taxon>
        <taxon>Papilionoideae</taxon>
        <taxon>50 kb inversion clade</taxon>
        <taxon>dalbergioids sensu lato</taxon>
        <taxon>Dalbergieae</taxon>
        <taxon>Pterocarpus clade</taxon>
        <taxon>Arachis</taxon>
    </lineage>
</organism>
<sequence>MAEEKDAFYVVKKGGVVGIYKSLKDIQPLIASSSVSDDPVSILKGYCLTKKAEEFLVSNGLKGAPYSISATNLNEELFGRLVTCPYQDPCASGGRSLGVSSSSKLLQGAFQSDTSKFSGSSLHSTNSQRQVSLVGSSFGLTSSQRQLTPEVSPLVSTNSQRQLTLGGSQAQLSNSLSCTLEFDGASKGNPGPAGAGAILRAADGSKVYRIREGVGTQTNNVAEYRALLLGLKQALQKGYRHIQIRGDSLLVCKQVNGEWKQKNQNMAMLCAQVNQLKANFLSFQINHVLREKNSEADAQANLAINLRAGQVEEDCEDLRR</sequence>
<proteinExistence type="predicted"/>
<accession>A0A445D0R4</accession>
<reference evidence="2 3" key="1">
    <citation type="submission" date="2019-01" db="EMBL/GenBank/DDBJ databases">
        <title>Sequencing of cultivated peanut Arachis hypogaea provides insights into genome evolution and oil improvement.</title>
        <authorList>
            <person name="Chen X."/>
        </authorList>
    </citation>
    <scope>NUCLEOTIDE SEQUENCE [LARGE SCALE GENOMIC DNA]</scope>
    <source>
        <strain evidence="3">cv. Fuhuasheng</strain>
        <tissue evidence="2">Leaves</tissue>
    </source>
</reference>
<dbReference type="CDD" id="cd09279">
    <property type="entry name" value="RNase_HI_like"/>
    <property type="match status" value="1"/>
</dbReference>
<evidence type="ECO:0000313" key="3">
    <source>
        <dbReference type="Proteomes" id="UP000289738"/>
    </source>
</evidence>
<dbReference type="InterPro" id="IPR036397">
    <property type="entry name" value="RNaseH_sf"/>
</dbReference>
<dbReference type="PANTHER" id="PTHR46387">
    <property type="entry name" value="POLYNUCLEOTIDYL TRANSFERASE, RIBONUCLEASE H-LIKE SUPERFAMILY PROTEIN"/>
    <property type="match status" value="1"/>
</dbReference>
<dbReference type="STRING" id="3818.A0A445D0R4"/>
<comment type="caution">
    <text evidence="2">The sequence shown here is derived from an EMBL/GenBank/DDBJ whole genome shotgun (WGS) entry which is preliminary data.</text>
</comment>
<dbReference type="InterPro" id="IPR002156">
    <property type="entry name" value="RNaseH_domain"/>
</dbReference>
<dbReference type="Gramene" id="arahy.Tifrunner.gnm2.ann2.Ah05g394700.1">
    <property type="protein sequence ID" value="arahy.Tifrunner.gnm2.ann2.Ah05g394700.1-CDS"/>
    <property type="gene ID" value="arahy.Tifrunner.gnm2.ann2.Ah05g394700"/>
</dbReference>
<dbReference type="SMR" id="A0A445D0R4"/>
<dbReference type="InterPro" id="IPR012337">
    <property type="entry name" value="RNaseH-like_sf"/>
</dbReference>
<evidence type="ECO:0000313" key="2">
    <source>
        <dbReference type="EMBL" id="RYR56776.1"/>
    </source>
</evidence>
<evidence type="ECO:0000259" key="1">
    <source>
        <dbReference type="PROSITE" id="PS50879"/>
    </source>
</evidence>
<dbReference type="Gene3D" id="3.30.420.10">
    <property type="entry name" value="Ribonuclease H-like superfamily/Ribonuclease H"/>
    <property type="match status" value="1"/>
</dbReference>
<name>A0A445D0R4_ARAHY</name>
<dbReference type="PROSITE" id="PS50879">
    <property type="entry name" value="RNASE_H_1"/>
    <property type="match status" value="1"/>
</dbReference>
<dbReference type="PANTHER" id="PTHR46387:SF40">
    <property type="entry name" value="POLYNUCLEOTIDYL TRANSFERASE, RIBONUCLEASE H-LIKE SUPERFAMILY PROTEIN"/>
    <property type="match status" value="1"/>
</dbReference>
<dbReference type="Proteomes" id="UP000289738">
    <property type="component" value="Chromosome A05"/>
</dbReference>
<keyword evidence="3" id="KW-1185">Reference proteome</keyword>
<feature type="domain" description="RNase H type-1" evidence="1">
    <location>
        <begin position="174"/>
        <end position="305"/>
    </location>
</feature>
<gene>
    <name evidence="2" type="ORF">Ahy_A05g022470</name>
</gene>
<dbReference type="SUPFAM" id="SSF53098">
    <property type="entry name" value="Ribonuclease H-like"/>
    <property type="match status" value="1"/>
</dbReference>
<dbReference type="Pfam" id="PF13456">
    <property type="entry name" value="RVT_3"/>
    <property type="match status" value="1"/>
</dbReference>